<evidence type="ECO:0000313" key="1">
    <source>
        <dbReference type="EMBL" id="RKD25737.1"/>
    </source>
</evidence>
<dbReference type="AlphaFoldDB" id="A0A419SN84"/>
<name>A0A419SN84_9BACL</name>
<sequence>MNKILTAIFLLCITACGAPNQMDRGDHLQDSDVTNTTDETVEGDFVFRLVSEKGAYEVGEEINLYGELEYIGDKEEITIHHSSSAILFPMREQTRGYEIDYPVNDIGLTTTLKKGSVTPYREKYAKSGGFSADQDPMDYVMFMEDFLNTDDFPPGNYIVHGVTQFSSDSGEDRDQQRFAIKATVNFKVID</sequence>
<reference evidence="1 2" key="1">
    <citation type="submission" date="2016-08" db="EMBL/GenBank/DDBJ databases">
        <title>Novel Firmicute Genomes.</title>
        <authorList>
            <person name="Poppleton D.I."/>
            <person name="Gribaldo S."/>
        </authorList>
    </citation>
    <scope>NUCLEOTIDE SEQUENCE [LARGE SCALE GENOMIC DNA]</scope>
    <source>
        <strain evidence="1 2">RAOx-1</strain>
    </source>
</reference>
<dbReference type="EMBL" id="MCHY01000006">
    <property type="protein sequence ID" value="RKD25737.1"/>
    <property type="molecule type" value="Genomic_DNA"/>
</dbReference>
<gene>
    <name evidence="1" type="ORF">BEP19_01995</name>
</gene>
<accession>A0A419SN84</accession>
<evidence type="ECO:0000313" key="2">
    <source>
        <dbReference type="Proteomes" id="UP000284219"/>
    </source>
</evidence>
<dbReference type="RefSeq" id="WP_120188411.1">
    <property type="nucleotide sequence ID" value="NZ_MCHY01000006.1"/>
</dbReference>
<organism evidence="1 2">
    <name type="scientific">Ammoniphilus oxalaticus</name>
    <dbReference type="NCBI Taxonomy" id="66863"/>
    <lineage>
        <taxon>Bacteria</taxon>
        <taxon>Bacillati</taxon>
        <taxon>Bacillota</taxon>
        <taxon>Bacilli</taxon>
        <taxon>Bacillales</taxon>
        <taxon>Paenibacillaceae</taxon>
        <taxon>Aneurinibacillus group</taxon>
        <taxon>Ammoniphilus</taxon>
    </lineage>
</organism>
<comment type="caution">
    <text evidence="1">The sequence shown here is derived from an EMBL/GenBank/DDBJ whole genome shotgun (WGS) entry which is preliminary data.</text>
</comment>
<proteinExistence type="predicted"/>
<protein>
    <submittedName>
        <fullName evidence="1">Uncharacterized protein</fullName>
    </submittedName>
</protein>
<keyword evidence="2" id="KW-1185">Reference proteome</keyword>
<dbReference type="OrthoDB" id="2426241at2"/>
<dbReference type="Proteomes" id="UP000284219">
    <property type="component" value="Unassembled WGS sequence"/>
</dbReference>